<evidence type="ECO:0000313" key="2">
    <source>
        <dbReference type="Proteomes" id="UP000215355"/>
    </source>
</evidence>
<dbReference type="KEGG" id="smiz:4412673_00292"/>
<name>A0AAJ5BYW2_9SPHI</name>
<dbReference type="AlphaFoldDB" id="A0AAJ5BYW2"/>
<evidence type="ECO:0000313" key="1">
    <source>
        <dbReference type="EMBL" id="SNV38222.1"/>
    </source>
</evidence>
<proteinExistence type="predicted"/>
<sequence length="56" mass="6247">MENFNQNQIAEFLKIEKVAEFSADHADVLSFGGDRDEDTPISGLTLLTTVTYNLKV</sequence>
<gene>
    <name evidence="1" type="ORF">SAMEA4412673_00292</name>
</gene>
<organism evidence="1 2">
    <name type="scientific">Sphingobacterium mizutaii</name>
    <dbReference type="NCBI Taxonomy" id="1010"/>
    <lineage>
        <taxon>Bacteria</taxon>
        <taxon>Pseudomonadati</taxon>
        <taxon>Bacteroidota</taxon>
        <taxon>Sphingobacteriia</taxon>
        <taxon>Sphingobacteriales</taxon>
        <taxon>Sphingobacteriaceae</taxon>
        <taxon>Sphingobacterium</taxon>
    </lineage>
</organism>
<dbReference type="EMBL" id="LT906468">
    <property type="protein sequence ID" value="SNV38222.1"/>
    <property type="molecule type" value="Genomic_DNA"/>
</dbReference>
<accession>A0AAJ5BYW2</accession>
<dbReference type="RefSeq" id="WP_157739343.1">
    <property type="nucleotide sequence ID" value="NZ_FNGK01000009.1"/>
</dbReference>
<reference evidence="1 2" key="1">
    <citation type="submission" date="2017-06" db="EMBL/GenBank/DDBJ databases">
        <authorList>
            <consortium name="Pathogen Informatics"/>
        </authorList>
    </citation>
    <scope>NUCLEOTIDE SEQUENCE [LARGE SCALE GENOMIC DNA]</scope>
    <source>
        <strain evidence="1 2">NCTC12149</strain>
    </source>
</reference>
<protein>
    <submittedName>
        <fullName evidence="1">Uncharacterized protein</fullName>
    </submittedName>
</protein>
<dbReference type="Proteomes" id="UP000215355">
    <property type="component" value="Chromosome 1"/>
</dbReference>